<reference evidence="3 4" key="1">
    <citation type="submission" date="2017-08" db="EMBL/GenBank/DDBJ databases">
        <title>Burning lignite coal seam in the remote Altai Mountains harbors a hydrogen-driven thermophilic microbial community.</title>
        <authorList>
            <person name="Kadnikov V.V."/>
            <person name="Mardanov A.V."/>
            <person name="Ivasenko D."/>
            <person name="Beletsky A.V."/>
            <person name="Karnachuk O.V."/>
            <person name="Ravin N.V."/>
        </authorList>
    </citation>
    <scope>NUCLEOTIDE SEQUENCE [LARGE SCALE GENOMIC DNA]</scope>
    <source>
        <strain evidence="3">AL31</strain>
    </source>
</reference>
<evidence type="ECO:0000256" key="1">
    <source>
        <dbReference type="ARBA" id="ARBA00007521"/>
    </source>
</evidence>
<protein>
    <submittedName>
        <fullName evidence="3">Programmed cell death toxin MazF</fullName>
    </submittedName>
</protein>
<dbReference type="InterPro" id="IPR011067">
    <property type="entry name" value="Plasmid_toxin/cell-grow_inhib"/>
</dbReference>
<comment type="similarity">
    <text evidence="1">Belongs to the PemK/MazF family.</text>
</comment>
<proteinExistence type="inferred from homology"/>
<dbReference type="PANTHER" id="PTHR33988:SF3">
    <property type="entry name" value="ENDORIBONUCLEASE TOXIN CHPB-RELATED"/>
    <property type="match status" value="1"/>
</dbReference>
<dbReference type="GO" id="GO:0004521">
    <property type="term" value="F:RNA endonuclease activity"/>
    <property type="evidence" value="ECO:0007669"/>
    <property type="project" value="TreeGrafter"/>
</dbReference>
<evidence type="ECO:0000313" key="3">
    <source>
        <dbReference type="EMBL" id="PTQ51430.1"/>
    </source>
</evidence>
<dbReference type="Gene3D" id="2.30.30.110">
    <property type="match status" value="1"/>
</dbReference>
<dbReference type="GO" id="GO:0006402">
    <property type="term" value="P:mRNA catabolic process"/>
    <property type="evidence" value="ECO:0007669"/>
    <property type="project" value="TreeGrafter"/>
</dbReference>
<dbReference type="GO" id="GO:0003677">
    <property type="term" value="F:DNA binding"/>
    <property type="evidence" value="ECO:0007669"/>
    <property type="project" value="InterPro"/>
</dbReference>
<dbReference type="PANTHER" id="PTHR33988">
    <property type="entry name" value="ENDORIBONUCLEASE MAZF-RELATED"/>
    <property type="match status" value="1"/>
</dbReference>
<dbReference type="InterPro" id="IPR003477">
    <property type="entry name" value="PemK-like"/>
</dbReference>
<dbReference type="GO" id="GO:0016075">
    <property type="term" value="P:rRNA catabolic process"/>
    <property type="evidence" value="ECO:0007669"/>
    <property type="project" value="TreeGrafter"/>
</dbReference>
<dbReference type="SUPFAM" id="SSF50118">
    <property type="entry name" value="Cell growth inhibitor/plasmid maintenance toxic component"/>
    <property type="match status" value="1"/>
</dbReference>
<gene>
    <name evidence="3" type="ORF">BLITH_1507</name>
</gene>
<comment type="caution">
    <text evidence="3">The sequence shown here is derived from an EMBL/GenBank/DDBJ whole genome shotgun (WGS) entry which is preliminary data.</text>
</comment>
<organism evidence="3 4">
    <name type="scientific">Brockia lithotrophica</name>
    <dbReference type="NCBI Taxonomy" id="933949"/>
    <lineage>
        <taxon>Bacteria</taxon>
        <taxon>Bacillati</taxon>
        <taxon>Bacillota</taxon>
        <taxon>Bacilli</taxon>
        <taxon>Bacillales</taxon>
        <taxon>Bacillales Family X. Incertae Sedis</taxon>
        <taxon>Brockia</taxon>
    </lineage>
</organism>
<dbReference type="Pfam" id="PF02452">
    <property type="entry name" value="PemK_toxin"/>
    <property type="match status" value="1"/>
</dbReference>
<evidence type="ECO:0000313" key="4">
    <source>
        <dbReference type="Proteomes" id="UP000244016"/>
    </source>
</evidence>
<evidence type="ECO:0000256" key="2">
    <source>
        <dbReference type="ARBA" id="ARBA00022649"/>
    </source>
</evidence>
<accession>A0A2T5G5G9</accession>
<sequence length="137" mass="15495">MNNGHTAPGYIPQKGDIVWLDFSPQQGREIRDRRPAIVVSEYAFHKITGFALFCPITQTKRDYYLFSVELPPDVCVRGFVLADQVRSLDYRARQAELICHLEAEHPVVQEVLKRLLSILGAPARANSRRSDAHIPPG</sequence>
<keyword evidence="2" id="KW-1277">Toxin-antitoxin system</keyword>
<name>A0A2T5G5G9_9BACL</name>
<dbReference type="AlphaFoldDB" id="A0A2T5G5G9"/>
<dbReference type="Proteomes" id="UP000244016">
    <property type="component" value="Unassembled WGS sequence"/>
</dbReference>
<dbReference type="EMBL" id="PEBW01000005">
    <property type="protein sequence ID" value="PTQ51430.1"/>
    <property type="molecule type" value="Genomic_DNA"/>
</dbReference>